<evidence type="ECO:0000313" key="2">
    <source>
        <dbReference type="EMBL" id="VEJ35882.1"/>
    </source>
</evidence>
<dbReference type="InterPro" id="IPR036249">
    <property type="entry name" value="Thioredoxin-like_sf"/>
</dbReference>
<dbReference type="AlphaFoldDB" id="A0A3S4Z423"/>
<sequence>MDYKLYAATYCPFCKKVEGFMKENGLDQKVEVVYVDKDEAAKEALIEGGGKKQVPCLYHDNTWLYESDDIIVYLKENLL</sequence>
<dbReference type="CDD" id="cd00570">
    <property type="entry name" value="GST_N_family"/>
    <property type="match status" value="1"/>
</dbReference>
<dbReference type="PROSITE" id="PS50404">
    <property type="entry name" value="GST_NTER"/>
    <property type="match status" value="1"/>
</dbReference>
<evidence type="ECO:0000313" key="3">
    <source>
        <dbReference type="Proteomes" id="UP000269544"/>
    </source>
</evidence>
<protein>
    <submittedName>
        <fullName evidence="2">Glutaredoxin 2</fullName>
    </submittedName>
</protein>
<dbReference type="InterPro" id="IPR004045">
    <property type="entry name" value="Glutathione_S-Trfase_N"/>
</dbReference>
<dbReference type="Proteomes" id="UP000269544">
    <property type="component" value="Chromosome"/>
</dbReference>
<dbReference type="PROSITE" id="PS51354">
    <property type="entry name" value="GLUTAREDOXIN_2"/>
    <property type="match status" value="1"/>
</dbReference>
<gene>
    <name evidence="2" type="ORF">NCTC13079_01070</name>
</gene>
<reference evidence="2 3" key="1">
    <citation type="submission" date="2018-12" db="EMBL/GenBank/DDBJ databases">
        <authorList>
            <consortium name="Pathogen Informatics"/>
        </authorList>
    </citation>
    <scope>NUCLEOTIDE SEQUENCE [LARGE SCALE GENOMIC DNA]</scope>
    <source>
        <strain evidence="2 3">NCTC13079</strain>
    </source>
</reference>
<feature type="domain" description="GST N-terminal" evidence="1">
    <location>
        <begin position="1"/>
        <end position="79"/>
    </location>
</feature>
<dbReference type="Gene3D" id="3.40.30.10">
    <property type="entry name" value="Glutaredoxin"/>
    <property type="match status" value="1"/>
</dbReference>
<proteinExistence type="predicted"/>
<dbReference type="SUPFAM" id="SSF52833">
    <property type="entry name" value="Thioredoxin-like"/>
    <property type="match status" value="1"/>
</dbReference>
<keyword evidence="3" id="KW-1185">Reference proteome</keyword>
<organism evidence="2 3">
    <name type="scientific">Aedoeadaptatus ivorii</name>
    <dbReference type="NCBI Taxonomy" id="54006"/>
    <lineage>
        <taxon>Bacteria</taxon>
        <taxon>Bacillati</taxon>
        <taxon>Bacillota</taxon>
        <taxon>Tissierellia</taxon>
        <taxon>Tissierellales</taxon>
        <taxon>Peptoniphilaceae</taxon>
        <taxon>Aedoeadaptatus</taxon>
    </lineage>
</organism>
<dbReference type="EMBL" id="LR134523">
    <property type="protein sequence ID" value="VEJ35882.1"/>
    <property type="molecule type" value="Genomic_DNA"/>
</dbReference>
<dbReference type="KEGG" id="piv:NCTC13079_01070"/>
<dbReference type="Pfam" id="PF13417">
    <property type="entry name" value="GST_N_3"/>
    <property type="match status" value="1"/>
</dbReference>
<name>A0A3S4Z423_9FIRM</name>
<accession>A0A3S4Z423</accession>
<evidence type="ECO:0000259" key="1">
    <source>
        <dbReference type="PROSITE" id="PS50404"/>
    </source>
</evidence>